<dbReference type="SUPFAM" id="SSF49764">
    <property type="entry name" value="HSP20-like chaperones"/>
    <property type="match status" value="1"/>
</dbReference>
<gene>
    <name evidence="4" type="ORF">RSO01_27600</name>
</gene>
<dbReference type="PROSITE" id="PS01031">
    <property type="entry name" value="SHSP"/>
    <property type="match status" value="1"/>
</dbReference>
<comment type="similarity">
    <text evidence="1 2">Belongs to the small heat shock protein (HSP20) family.</text>
</comment>
<evidence type="ECO:0000313" key="4">
    <source>
        <dbReference type="EMBL" id="GEP55594.1"/>
    </source>
</evidence>
<evidence type="ECO:0000259" key="3">
    <source>
        <dbReference type="PROSITE" id="PS01031"/>
    </source>
</evidence>
<dbReference type="EMBL" id="BKAJ01000040">
    <property type="protein sequence ID" value="GEP55594.1"/>
    <property type="molecule type" value="Genomic_DNA"/>
</dbReference>
<keyword evidence="5" id="KW-1185">Reference proteome</keyword>
<dbReference type="RefSeq" id="WP_170303041.1">
    <property type="nucleotide sequence ID" value="NZ_BKAJ01000040.1"/>
</dbReference>
<dbReference type="CDD" id="cd06464">
    <property type="entry name" value="ACD_sHsps-like"/>
    <property type="match status" value="1"/>
</dbReference>
<protein>
    <submittedName>
        <fullName evidence="4">Heat-shock protein Hsp20</fullName>
    </submittedName>
</protein>
<name>A0A512N9E7_9HYPH</name>
<organism evidence="4 5">
    <name type="scientific">Reyranella soli</name>
    <dbReference type="NCBI Taxonomy" id="1230389"/>
    <lineage>
        <taxon>Bacteria</taxon>
        <taxon>Pseudomonadati</taxon>
        <taxon>Pseudomonadota</taxon>
        <taxon>Alphaproteobacteria</taxon>
        <taxon>Hyphomicrobiales</taxon>
        <taxon>Reyranellaceae</taxon>
        <taxon>Reyranella</taxon>
    </lineage>
</organism>
<evidence type="ECO:0000313" key="5">
    <source>
        <dbReference type="Proteomes" id="UP000321058"/>
    </source>
</evidence>
<dbReference type="InterPro" id="IPR008978">
    <property type="entry name" value="HSP20-like_chaperone"/>
</dbReference>
<dbReference type="Pfam" id="PF00011">
    <property type="entry name" value="HSP20"/>
    <property type="match status" value="1"/>
</dbReference>
<dbReference type="Proteomes" id="UP000321058">
    <property type="component" value="Unassembled WGS sequence"/>
</dbReference>
<accession>A0A512N9E7</accession>
<dbReference type="InterPro" id="IPR031107">
    <property type="entry name" value="Small_HSP"/>
</dbReference>
<comment type="caution">
    <text evidence="4">The sequence shown here is derived from an EMBL/GenBank/DDBJ whole genome shotgun (WGS) entry which is preliminary data.</text>
</comment>
<dbReference type="PANTHER" id="PTHR11527">
    <property type="entry name" value="HEAT-SHOCK PROTEIN 20 FAMILY MEMBER"/>
    <property type="match status" value="1"/>
</dbReference>
<feature type="domain" description="SHSP" evidence="3">
    <location>
        <begin position="47"/>
        <end position="159"/>
    </location>
</feature>
<dbReference type="AlphaFoldDB" id="A0A512N9E7"/>
<dbReference type="Gene3D" id="2.60.40.790">
    <property type="match status" value="1"/>
</dbReference>
<sequence>MAENVPKALTPSAFTPFGGEFDQLFNRMVRAWSFGFLEPANGHMRTLGTHEHAPKVEVQENGKTYTVTVELPGVDQKVVKVLVEDDVLTISGEKHVERTDEKTHYSERSYGSFTRAFTLPSDADRNDISANFANGVLTLRIGKSAHGAERARQIEVKPS</sequence>
<proteinExistence type="inferred from homology"/>
<evidence type="ECO:0000256" key="2">
    <source>
        <dbReference type="RuleBase" id="RU003616"/>
    </source>
</evidence>
<reference evidence="4 5" key="1">
    <citation type="submission" date="2019-07" db="EMBL/GenBank/DDBJ databases">
        <title>Whole genome shotgun sequence of Reyranella soli NBRC 108950.</title>
        <authorList>
            <person name="Hosoyama A."/>
            <person name="Uohara A."/>
            <person name="Ohji S."/>
            <person name="Ichikawa N."/>
        </authorList>
    </citation>
    <scope>NUCLEOTIDE SEQUENCE [LARGE SCALE GENOMIC DNA]</scope>
    <source>
        <strain evidence="4 5">NBRC 108950</strain>
    </source>
</reference>
<dbReference type="InterPro" id="IPR002068">
    <property type="entry name" value="A-crystallin/Hsp20_dom"/>
</dbReference>
<evidence type="ECO:0000256" key="1">
    <source>
        <dbReference type="PROSITE-ProRule" id="PRU00285"/>
    </source>
</evidence>